<name>A0ABV0RU70_9TELE</name>
<sequence>KSKNSGWFKGKFKEIRDKAAKNETFWSQMVLICQGGKYAMFDKPDTTHTEPHIDRNKETADKPPPYAPPTASAQSPPPPTSPPTGLYPVLEVKEGHVTVRGLSSPPAALTYCPAPTAPQEKQKDFLSFLSESQDSLSVIDPACSEALSVGSYTPVSPDEFKLRRLREILDGVTIPIPTLTPSQHHPSPRSPCTDYSPQSMTMATPAPSKQVGSVTVAVCGDWRPDATLPPQTSTPWASPTPSLVCEAQENDEAVSHLHEPPEDTPERSAPQPETQTMQPRLLRKVASRGEPGFYKN</sequence>
<organism evidence="2 3">
    <name type="scientific">Xenoophorus captivus</name>
    <dbReference type="NCBI Taxonomy" id="1517983"/>
    <lineage>
        <taxon>Eukaryota</taxon>
        <taxon>Metazoa</taxon>
        <taxon>Chordata</taxon>
        <taxon>Craniata</taxon>
        <taxon>Vertebrata</taxon>
        <taxon>Euteleostomi</taxon>
        <taxon>Actinopterygii</taxon>
        <taxon>Neopterygii</taxon>
        <taxon>Teleostei</taxon>
        <taxon>Neoteleostei</taxon>
        <taxon>Acanthomorphata</taxon>
        <taxon>Ovalentaria</taxon>
        <taxon>Atherinomorphae</taxon>
        <taxon>Cyprinodontiformes</taxon>
        <taxon>Goodeidae</taxon>
        <taxon>Xenoophorus</taxon>
    </lineage>
</organism>
<accession>A0ABV0RU70</accession>
<feature type="compositionally biased region" description="Polar residues" evidence="1">
    <location>
        <begin position="193"/>
        <end position="202"/>
    </location>
</feature>
<dbReference type="Proteomes" id="UP001434883">
    <property type="component" value="Unassembled WGS sequence"/>
</dbReference>
<feature type="compositionally biased region" description="Polar residues" evidence="1">
    <location>
        <begin position="229"/>
        <end position="241"/>
    </location>
</feature>
<feature type="region of interest" description="Disordered" evidence="1">
    <location>
        <begin position="176"/>
        <end position="210"/>
    </location>
</feature>
<keyword evidence="3" id="KW-1185">Reference proteome</keyword>
<proteinExistence type="predicted"/>
<protein>
    <submittedName>
        <fullName evidence="2">Uncharacterized protein</fullName>
    </submittedName>
</protein>
<feature type="compositionally biased region" description="Basic and acidic residues" evidence="1">
    <location>
        <begin position="41"/>
        <end position="61"/>
    </location>
</feature>
<comment type="caution">
    <text evidence="2">The sequence shown here is derived from an EMBL/GenBank/DDBJ whole genome shotgun (WGS) entry which is preliminary data.</text>
</comment>
<feature type="region of interest" description="Disordered" evidence="1">
    <location>
        <begin position="222"/>
        <end position="296"/>
    </location>
</feature>
<dbReference type="EMBL" id="JAHRIN010058245">
    <property type="protein sequence ID" value="MEQ2211138.1"/>
    <property type="molecule type" value="Genomic_DNA"/>
</dbReference>
<evidence type="ECO:0000313" key="3">
    <source>
        <dbReference type="Proteomes" id="UP001434883"/>
    </source>
</evidence>
<feature type="compositionally biased region" description="Basic and acidic residues" evidence="1">
    <location>
        <begin position="253"/>
        <end position="266"/>
    </location>
</feature>
<reference evidence="2 3" key="1">
    <citation type="submission" date="2021-06" db="EMBL/GenBank/DDBJ databases">
        <authorList>
            <person name="Palmer J.M."/>
        </authorList>
    </citation>
    <scope>NUCLEOTIDE SEQUENCE [LARGE SCALE GENOMIC DNA]</scope>
    <source>
        <strain evidence="2 3">XC_2019</strain>
        <tissue evidence="2">Muscle</tissue>
    </source>
</reference>
<feature type="non-terminal residue" evidence="2">
    <location>
        <position position="1"/>
    </location>
</feature>
<evidence type="ECO:0000256" key="1">
    <source>
        <dbReference type="SAM" id="MobiDB-lite"/>
    </source>
</evidence>
<evidence type="ECO:0000313" key="2">
    <source>
        <dbReference type="EMBL" id="MEQ2211138.1"/>
    </source>
</evidence>
<gene>
    <name evidence="2" type="ORF">XENOCAPTIV_028524</name>
</gene>
<feature type="region of interest" description="Disordered" evidence="1">
    <location>
        <begin position="41"/>
        <end position="86"/>
    </location>
</feature>